<evidence type="ECO:0000313" key="3">
    <source>
        <dbReference type="Proteomes" id="UP000294395"/>
    </source>
</evidence>
<keyword evidence="1" id="KW-1133">Transmembrane helix</keyword>
<evidence type="ECO:0000313" key="2">
    <source>
        <dbReference type="EMBL" id="QBQ15278.1"/>
    </source>
</evidence>
<organism evidence="2 3">
    <name type="scientific">Acinetobacter haemolyticus</name>
    <dbReference type="NCBI Taxonomy" id="29430"/>
    <lineage>
        <taxon>Bacteria</taxon>
        <taxon>Pseudomonadati</taxon>
        <taxon>Pseudomonadota</taxon>
        <taxon>Gammaproteobacteria</taxon>
        <taxon>Moraxellales</taxon>
        <taxon>Moraxellaceae</taxon>
        <taxon>Acinetobacter</taxon>
    </lineage>
</organism>
<dbReference type="EMBL" id="CP038009">
    <property type="protein sequence ID" value="QBQ15278.1"/>
    <property type="molecule type" value="Genomic_DNA"/>
</dbReference>
<name>A0A4P7B340_ACIHA</name>
<gene>
    <name evidence="2" type="ORF">AHTJR_02825</name>
</gene>
<proteinExistence type="predicted"/>
<evidence type="ECO:0000256" key="1">
    <source>
        <dbReference type="SAM" id="Phobius"/>
    </source>
</evidence>
<reference evidence="2 3" key="1">
    <citation type="submission" date="2019-03" db="EMBL/GenBank/DDBJ databases">
        <title>Complete genome sequence of two outbreak-associated Acinetobacter haemolyticus strains.</title>
        <authorList>
            <person name="Bai L."/>
            <person name="Zhang S.-C."/>
            <person name="Deng Y."/>
            <person name="Song C.-C."/>
            <person name="Kang G.-B."/>
            <person name="Dong Y."/>
            <person name="Wang Y."/>
            <person name="Gao F."/>
            <person name="Huang H."/>
        </authorList>
    </citation>
    <scope>NUCLEOTIDE SEQUENCE [LARGE SCALE GENOMIC DNA]</scope>
    <source>
        <strain evidence="2 3">TJR01</strain>
    </source>
</reference>
<evidence type="ECO:0008006" key="4">
    <source>
        <dbReference type="Google" id="ProtNLM"/>
    </source>
</evidence>
<accession>A0A4P7B340</accession>
<feature type="transmembrane region" description="Helical" evidence="1">
    <location>
        <begin position="60"/>
        <end position="93"/>
    </location>
</feature>
<dbReference type="AlphaFoldDB" id="A0A4P7B340"/>
<keyword evidence="1" id="KW-0472">Membrane</keyword>
<dbReference type="Proteomes" id="UP000294395">
    <property type="component" value="Chromosome"/>
</dbReference>
<protein>
    <recommendedName>
        <fullName evidence="4">DUF3137 domain-containing protein</fullName>
    </recommendedName>
</protein>
<keyword evidence="1" id="KW-0812">Transmembrane</keyword>
<sequence length="328" mass="38879">MPFISKKIQKAFQNQFMHNQVTLENIEAIRHFLEEHPSPDTLINRLKHWQGEQNLYIKNYLYWTMSTLSLIFLLAGLLFSAYYLIVCVVLFSIGVRYRIPTTELDSLKEQLRLYILEQNYQVKFHPDSTPLNPALLDHPLFKLGDKDNTVKILLDGQLVIKQKKYDYSVFNYHYTYQTRITDDQGKEFYETTHCDLWGVLMENFPFKGISISAHYKHQCHLGIEWKSSDILFNKKYQQTGVNKYEFVKFLTPERLLSLEKMMQTFHGDFYVPPQTSVMYWLFNESPLIESNYLFQAITVNKLAEKLEQLQMPKLQRLQEALTSLLKTL</sequence>